<dbReference type="PANTHER" id="PTHR44943:SF8">
    <property type="entry name" value="TPR REPEAT-CONTAINING PROTEIN MJ0263"/>
    <property type="match status" value="1"/>
</dbReference>
<evidence type="ECO:0000256" key="2">
    <source>
        <dbReference type="ARBA" id="ARBA00022803"/>
    </source>
</evidence>
<comment type="caution">
    <text evidence="5">The sequence shown here is derived from an EMBL/GenBank/DDBJ whole genome shotgun (WGS) entry which is preliminary data.</text>
</comment>
<reference evidence="5 6" key="1">
    <citation type="journal article" date="2011" name="Int. J. Syst. Evol. Microbiol.">
        <title>Zhongshania antarctica gen. nov., sp. nov. and Zhongshania guokunii sp. nov., gammaproteobacteria respectively isolated from coastal attached (fast) ice and surface seawater of the Antarctic.</title>
        <authorList>
            <person name="Li H.J."/>
            <person name="Zhang X.Y."/>
            <person name="Chen C.X."/>
            <person name="Zhang Y.J."/>
            <person name="Gao Z.M."/>
            <person name="Yu Y."/>
            <person name="Chen X.L."/>
            <person name="Chen B."/>
            <person name="Zhang Y.Z."/>
        </authorList>
    </citation>
    <scope>NUCLEOTIDE SEQUENCE [LARGE SCALE GENOMIC DNA]</scope>
    <source>
        <strain evidence="5 6">R06B22</strain>
    </source>
</reference>
<dbReference type="SUPFAM" id="SSF48452">
    <property type="entry name" value="TPR-like"/>
    <property type="match status" value="1"/>
</dbReference>
<dbReference type="Proteomes" id="UP001557484">
    <property type="component" value="Unassembled WGS sequence"/>
</dbReference>
<name>A0ABV3TZ24_9GAMM</name>
<evidence type="ECO:0000256" key="4">
    <source>
        <dbReference type="SAM" id="SignalP"/>
    </source>
</evidence>
<evidence type="ECO:0000256" key="3">
    <source>
        <dbReference type="PROSITE-ProRule" id="PRU00339"/>
    </source>
</evidence>
<feature type="chain" id="PRO_5045493821" evidence="4">
    <location>
        <begin position="22"/>
        <end position="198"/>
    </location>
</feature>
<proteinExistence type="predicted"/>
<protein>
    <submittedName>
        <fullName evidence="5">Tetratricopeptide repeat protein</fullName>
    </submittedName>
</protein>
<sequence length="198" mass="22493">MIPYFKIICIVCLSTLLLACASTESQLGHDQSKPRYSAEFKRAIAAMQAGDFETAKTALESITESAPNYTGPWTNLGIIYAGQRDYVAAERYFSEALKRRPKNTIAMNWMGYLSSVKKDYKSASAWYLRAIEIDPAYSDAHLNLAMLYESSMRRPKEALEHYRIYQSQTNAENTLVSAWIRNLEESINYVASNSEVDR</sequence>
<keyword evidence="2 3" id="KW-0802">TPR repeat</keyword>
<evidence type="ECO:0000256" key="1">
    <source>
        <dbReference type="ARBA" id="ARBA00022737"/>
    </source>
</evidence>
<dbReference type="Gene3D" id="1.25.40.10">
    <property type="entry name" value="Tetratricopeptide repeat domain"/>
    <property type="match status" value="1"/>
</dbReference>
<accession>A0ABV3TZ24</accession>
<dbReference type="PROSITE" id="PS50005">
    <property type="entry name" value="TPR"/>
    <property type="match status" value="1"/>
</dbReference>
<organism evidence="5 6">
    <name type="scientific">Zhongshania arctica</name>
    <dbReference type="NCBI Taxonomy" id="3238302"/>
    <lineage>
        <taxon>Bacteria</taxon>
        <taxon>Pseudomonadati</taxon>
        <taxon>Pseudomonadota</taxon>
        <taxon>Gammaproteobacteria</taxon>
        <taxon>Cellvibrionales</taxon>
        <taxon>Spongiibacteraceae</taxon>
        <taxon>Zhongshania</taxon>
    </lineage>
</organism>
<dbReference type="RefSeq" id="WP_368376937.1">
    <property type="nucleotide sequence ID" value="NZ_JBFRYB010000001.1"/>
</dbReference>
<evidence type="ECO:0000313" key="5">
    <source>
        <dbReference type="EMBL" id="MEX1666874.1"/>
    </source>
</evidence>
<keyword evidence="1" id="KW-0677">Repeat</keyword>
<evidence type="ECO:0000313" key="6">
    <source>
        <dbReference type="Proteomes" id="UP001557484"/>
    </source>
</evidence>
<dbReference type="PROSITE" id="PS51257">
    <property type="entry name" value="PROKAR_LIPOPROTEIN"/>
    <property type="match status" value="1"/>
</dbReference>
<dbReference type="InterPro" id="IPR011990">
    <property type="entry name" value="TPR-like_helical_dom_sf"/>
</dbReference>
<feature type="signal peptide" evidence="4">
    <location>
        <begin position="1"/>
        <end position="21"/>
    </location>
</feature>
<gene>
    <name evidence="5" type="ORF">AB4875_15370</name>
</gene>
<dbReference type="SMART" id="SM00028">
    <property type="entry name" value="TPR"/>
    <property type="match status" value="3"/>
</dbReference>
<dbReference type="InterPro" id="IPR019734">
    <property type="entry name" value="TPR_rpt"/>
</dbReference>
<dbReference type="Pfam" id="PF13432">
    <property type="entry name" value="TPR_16"/>
    <property type="match status" value="1"/>
</dbReference>
<keyword evidence="4" id="KW-0732">Signal</keyword>
<dbReference type="InterPro" id="IPR051685">
    <property type="entry name" value="Ycf3/AcsC/BcsC/TPR_MFPF"/>
</dbReference>
<feature type="repeat" description="TPR" evidence="3">
    <location>
        <begin position="70"/>
        <end position="103"/>
    </location>
</feature>
<dbReference type="PANTHER" id="PTHR44943">
    <property type="entry name" value="CELLULOSE SYNTHASE OPERON PROTEIN C"/>
    <property type="match status" value="1"/>
</dbReference>
<dbReference type="Pfam" id="PF13174">
    <property type="entry name" value="TPR_6"/>
    <property type="match status" value="1"/>
</dbReference>
<keyword evidence="6" id="KW-1185">Reference proteome</keyword>
<dbReference type="EMBL" id="JBFRYB010000001">
    <property type="protein sequence ID" value="MEX1666874.1"/>
    <property type="molecule type" value="Genomic_DNA"/>
</dbReference>